<reference evidence="2 4" key="2">
    <citation type="submission" date="2022-12" db="EMBL/GenBank/DDBJ databases">
        <authorList>
            <person name="Ruckert C."/>
            <person name="Busche T."/>
            <person name="Kalinowski J."/>
            <person name="Wittmann C."/>
        </authorList>
    </citation>
    <scope>NUCLEOTIDE SEQUENCE [LARGE SCALE GENOMIC DNA]</scope>
    <source>
        <strain evidence="2 4">DSM 40555</strain>
    </source>
</reference>
<accession>A0A640TER1</accession>
<evidence type="ECO:0000313" key="3">
    <source>
        <dbReference type="Proteomes" id="UP000429552"/>
    </source>
</evidence>
<protein>
    <recommendedName>
        <fullName evidence="5">Ead/Ea22-like family protein</fullName>
    </recommendedName>
</protein>
<dbReference type="Proteomes" id="UP000429552">
    <property type="component" value="Unassembled WGS sequence"/>
</dbReference>
<gene>
    <name evidence="1" type="ORF">Sliba_05980</name>
    <name evidence="2" type="ORF">STRLI_000660</name>
</gene>
<evidence type="ECO:0000313" key="4">
    <source>
        <dbReference type="Proteomes" id="UP001210609"/>
    </source>
</evidence>
<organism evidence="1 3">
    <name type="scientific">Streptomyces nigrescens</name>
    <dbReference type="NCBI Taxonomy" id="1920"/>
    <lineage>
        <taxon>Bacteria</taxon>
        <taxon>Bacillati</taxon>
        <taxon>Actinomycetota</taxon>
        <taxon>Actinomycetes</taxon>
        <taxon>Kitasatosporales</taxon>
        <taxon>Streptomycetaceae</taxon>
        <taxon>Streptomyces</taxon>
    </lineage>
</organism>
<dbReference type="EMBL" id="CP114202">
    <property type="protein sequence ID" value="WAT94987.1"/>
    <property type="molecule type" value="Genomic_DNA"/>
</dbReference>
<sequence>MSDRLTEIAARAAAASDGRWQPYRKLDGSLVVYAVRDREIRPLFVANQASAEDTEFTARAREDVPWLLAQLEQARAIAVELENENARLRAEHPEAVS</sequence>
<dbReference type="RefSeq" id="WP_159484221.1">
    <property type="nucleotide sequence ID" value="NZ_BLIP01000001.1"/>
</dbReference>
<evidence type="ECO:0008006" key="5">
    <source>
        <dbReference type="Google" id="ProtNLM"/>
    </source>
</evidence>
<evidence type="ECO:0000313" key="2">
    <source>
        <dbReference type="EMBL" id="WAT94987.1"/>
    </source>
</evidence>
<reference evidence="1 3" key="1">
    <citation type="submission" date="2019-12" db="EMBL/GenBank/DDBJ databases">
        <title>Whole genome shotgun sequence of Streptomyces libani subsp. libani NBRC 13452.</title>
        <authorList>
            <person name="Ichikawa N."/>
            <person name="Kimura A."/>
            <person name="Kitahashi Y."/>
            <person name="Komaki H."/>
            <person name="Tamura T."/>
        </authorList>
    </citation>
    <scope>NUCLEOTIDE SEQUENCE [LARGE SCALE GENOMIC DNA]</scope>
    <source>
        <strain evidence="1 3">NBRC 13452</strain>
    </source>
</reference>
<proteinExistence type="predicted"/>
<keyword evidence="4" id="KW-1185">Reference proteome</keyword>
<dbReference type="Proteomes" id="UP001210609">
    <property type="component" value="Chromosome"/>
</dbReference>
<evidence type="ECO:0000313" key="1">
    <source>
        <dbReference type="EMBL" id="GFE20145.1"/>
    </source>
</evidence>
<dbReference type="AlphaFoldDB" id="A0A640TER1"/>
<name>A0A640TER1_STRNI</name>
<dbReference type="EMBL" id="BLIP01000001">
    <property type="protein sequence ID" value="GFE20145.1"/>
    <property type="molecule type" value="Genomic_DNA"/>
</dbReference>